<reference evidence="6 7" key="1">
    <citation type="submission" date="2018-11" db="EMBL/GenBank/DDBJ databases">
        <title>Gordonia insulae sp. nov., isolated from an island soil.</title>
        <authorList>
            <person name="Kim Y.S."/>
            <person name="Kim S.B."/>
        </authorList>
    </citation>
    <scope>NUCLEOTIDE SEQUENCE [LARGE SCALE GENOMIC DNA]</scope>
    <source>
        <strain evidence="6 7">MMS17-SY073</strain>
    </source>
</reference>
<sequence length="448" mass="48075">MTETHVDTVTFECPAGTVVGRVDGAVIRATGIRYARAGRFEIPTPEPASTEPIDATMWSPACPQNESDNLLRDQLGDAALGDLTGDEDCLRVSVTRPIDRDPDEELPVMVWIHGGSYVLGAADAPCHDPANLVAEQRIVVVSVGYRLGLFGFVGDGVNRPANLGLLDMIEALRWVRRNVAAFGGDPDSVTVFGESAGADAAAHLMIADGTEGLFRRVIMQSAPLGLARGRAGMCAAMVDATRQIDSTTPVDEVLATQSALARNPALLRHGRGALMAFGTQYGHAPLPAEDQVDTAWEHRAADVEILVGWNAREAAFFTAGISLLGGLQKIPIAGPALYELIVRGVTKAVYTSAADEFIRRHRRVGGLAARYVLEWGVPGNPLRAAHTVDIPLLFGDQTTWDGAPVLVGHKWSEVEQNGRRLRRLWAGFARDGWTSPADVPGLIRFGRD</sequence>
<gene>
    <name evidence="6" type="primary">pnbA_3</name>
    <name evidence="6" type="ORF">D7316_03554</name>
</gene>
<feature type="domain" description="Carboxylesterase type B" evidence="5">
    <location>
        <begin position="16"/>
        <end position="319"/>
    </location>
</feature>
<evidence type="ECO:0000256" key="4">
    <source>
        <dbReference type="SAM" id="MobiDB-lite"/>
    </source>
</evidence>
<keyword evidence="2 3" id="KW-0378">Hydrolase</keyword>
<proteinExistence type="inferred from homology"/>
<organism evidence="6 7">
    <name type="scientific">Gordonia insulae</name>
    <dbReference type="NCBI Taxonomy" id="2420509"/>
    <lineage>
        <taxon>Bacteria</taxon>
        <taxon>Bacillati</taxon>
        <taxon>Actinomycetota</taxon>
        <taxon>Actinomycetes</taxon>
        <taxon>Mycobacteriales</taxon>
        <taxon>Gordoniaceae</taxon>
        <taxon>Gordonia</taxon>
    </lineage>
</organism>
<evidence type="ECO:0000259" key="5">
    <source>
        <dbReference type="Pfam" id="PF00135"/>
    </source>
</evidence>
<dbReference type="PANTHER" id="PTHR11559">
    <property type="entry name" value="CARBOXYLESTERASE"/>
    <property type="match status" value="1"/>
</dbReference>
<dbReference type="RefSeq" id="WP_124709386.1">
    <property type="nucleotide sequence ID" value="NZ_CP033972.1"/>
</dbReference>
<feature type="region of interest" description="Disordered" evidence="4">
    <location>
        <begin position="43"/>
        <end position="62"/>
    </location>
</feature>
<name>A0A3G8JQZ9_9ACTN</name>
<accession>A0A3G8JQZ9</accession>
<dbReference type="OrthoDB" id="3199405at2"/>
<dbReference type="InterPro" id="IPR050309">
    <property type="entry name" value="Type-B_Carboxylest/Lipase"/>
</dbReference>
<dbReference type="EC" id="3.1.1.-" evidence="3"/>
<keyword evidence="7" id="KW-1185">Reference proteome</keyword>
<dbReference type="AlphaFoldDB" id="A0A3G8JQZ9"/>
<dbReference type="KEGG" id="gom:D7316_03554"/>
<evidence type="ECO:0000256" key="3">
    <source>
        <dbReference type="RuleBase" id="RU361235"/>
    </source>
</evidence>
<evidence type="ECO:0000256" key="1">
    <source>
        <dbReference type="ARBA" id="ARBA00005964"/>
    </source>
</evidence>
<protein>
    <recommendedName>
        <fullName evidence="3">Carboxylic ester hydrolase</fullName>
        <ecNumber evidence="3">3.1.1.-</ecNumber>
    </recommendedName>
</protein>
<dbReference type="InterPro" id="IPR019826">
    <property type="entry name" value="Carboxylesterase_B_AS"/>
</dbReference>
<evidence type="ECO:0000313" key="7">
    <source>
        <dbReference type="Proteomes" id="UP000271469"/>
    </source>
</evidence>
<dbReference type="Proteomes" id="UP000271469">
    <property type="component" value="Chromosome"/>
</dbReference>
<dbReference type="EMBL" id="CP033972">
    <property type="protein sequence ID" value="AZG46949.1"/>
    <property type="molecule type" value="Genomic_DNA"/>
</dbReference>
<dbReference type="SUPFAM" id="SSF53474">
    <property type="entry name" value="alpha/beta-Hydrolases"/>
    <property type="match status" value="1"/>
</dbReference>
<comment type="similarity">
    <text evidence="1 3">Belongs to the type-B carboxylesterase/lipase family.</text>
</comment>
<evidence type="ECO:0000256" key="2">
    <source>
        <dbReference type="ARBA" id="ARBA00022801"/>
    </source>
</evidence>
<dbReference type="GO" id="GO:0016787">
    <property type="term" value="F:hydrolase activity"/>
    <property type="evidence" value="ECO:0007669"/>
    <property type="project" value="UniProtKB-KW"/>
</dbReference>
<dbReference type="InterPro" id="IPR029058">
    <property type="entry name" value="AB_hydrolase_fold"/>
</dbReference>
<evidence type="ECO:0000313" key="6">
    <source>
        <dbReference type="EMBL" id="AZG46949.1"/>
    </source>
</evidence>
<dbReference type="Gene3D" id="3.40.50.1820">
    <property type="entry name" value="alpha/beta hydrolase"/>
    <property type="match status" value="1"/>
</dbReference>
<dbReference type="InterPro" id="IPR002018">
    <property type="entry name" value="CarbesteraseB"/>
</dbReference>
<dbReference type="Pfam" id="PF00135">
    <property type="entry name" value="COesterase"/>
    <property type="match status" value="1"/>
</dbReference>
<dbReference type="PROSITE" id="PS00122">
    <property type="entry name" value="CARBOXYLESTERASE_B_1"/>
    <property type="match status" value="1"/>
</dbReference>